<name>A0ABN9CPB7_9NEOB</name>
<evidence type="ECO:0000256" key="1">
    <source>
        <dbReference type="SAM" id="Phobius"/>
    </source>
</evidence>
<protein>
    <submittedName>
        <fullName evidence="2">Uncharacterized protein</fullName>
    </submittedName>
</protein>
<reference evidence="2" key="1">
    <citation type="submission" date="2023-05" db="EMBL/GenBank/DDBJ databases">
        <authorList>
            <person name="Stuckert A."/>
        </authorList>
    </citation>
    <scope>NUCLEOTIDE SEQUENCE</scope>
</reference>
<keyword evidence="1" id="KW-0472">Membrane</keyword>
<dbReference type="EMBL" id="CATNWA010011236">
    <property type="protein sequence ID" value="CAI9561381.1"/>
    <property type="molecule type" value="Genomic_DNA"/>
</dbReference>
<gene>
    <name evidence="2" type="ORF">SPARVUS_LOCUS5418330</name>
</gene>
<accession>A0ABN9CPB7</accession>
<feature type="transmembrane region" description="Helical" evidence="1">
    <location>
        <begin position="81"/>
        <end position="101"/>
    </location>
</feature>
<evidence type="ECO:0000313" key="2">
    <source>
        <dbReference type="EMBL" id="CAI9561381.1"/>
    </source>
</evidence>
<organism evidence="2 3">
    <name type="scientific">Staurois parvus</name>
    <dbReference type="NCBI Taxonomy" id="386267"/>
    <lineage>
        <taxon>Eukaryota</taxon>
        <taxon>Metazoa</taxon>
        <taxon>Chordata</taxon>
        <taxon>Craniata</taxon>
        <taxon>Vertebrata</taxon>
        <taxon>Euteleostomi</taxon>
        <taxon>Amphibia</taxon>
        <taxon>Batrachia</taxon>
        <taxon>Anura</taxon>
        <taxon>Neobatrachia</taxon>
        <taxon>Ranoidea</taxon>
        <taxon>Ranidae</taxon>
        <taxon>Staurois</taxon>
    </lineage>
</organism>
<sequence length="124" mass="13155">MGPYTASSCCCQPRNLPWGPVPTPHCCCQARKSVMGPCYASSCCLPGPECVMGPCTAFPLLLSLFATLCQSFLVCHFQVSLTLLVCSIFVIGCLYGLPFAAAPPPPTTVAPHSWFLAPVICPNE</sequence>
<keyword evidence="3" id="KW-1185">Reference proteome</keyword>
<evidence type="ECO:0000313" key="3">
    <source>
        <dbReference type="Proteomes" id="UP001162483"/>
    </source>
</evidence>
<keyword evidence="1" id="KW-0812">Transmembrane</keyword>
<comment type="caution">
    <text evidence="2">The sequence shown here is derived from an EMBL/GenBank/DDBJ whole genome shotgun (WGS) entry which is preliminary data.</text>
</comment>
<dbReference type="Proteomes" id="UP001162483">
    <property type="component" value="Unassembled WGS sequence"/>
</dbReference>
<proteinExistence type="predicted"/>
<keyword evidence="1" id="KW-1133">Transmembrane helix</keyword>